<dbReference type="EMBL" id="GG745341">
    <property type="protein sequence ID" value="KNE62918.1"/>
    <property type="molecule type" value="Genomic_DNA"/>
</dbReference>
<feature type="region of interest" description="Disordered" evidence="1">
    <location>
        <begin position="1"/>
        <end position="42"/>
    </location>
</feature>
<reference evidence="3 4" key="1">
    <citation type="submission" date="2009-11" db="EMBL/GenBank/DDBJ databases">
        <title>Annotation of Allomyces macrogynus ATCC 38327.</title>
        <authorList>
            <consortium name="The Broad Institute Genome Sequencing Platform"/>
            <person name="Russ C."/>
            <person name="Cuomo C."/>
            <person name="Burger G."/>
            <person name="Gray M.W."/>
            <person name="Holland P.W.H."/>
            <person name="King N."/>
            <person name="Lang F.B.F."/>
            <person name="Roger A.J."/>
            <person name="Ruiz-Trillo I."/>
            <person name="Young S.K."/>
            <person name="Zeng Q."/>
            <person name="Gargeya S."/>
            <person name="Fitzgerald M."/>
            <person name="Haas B."/>
            <person name="Abouelleil A."/>
            <person name="Alvarado L."/>
            <person name="Arachchi H.M."/>
            <person name="Berlin A."/>
            <person name="Chapman S.B."/>
            <person name="Gearin G."/>
            <person name="Goldberg J."/>
            <person name="Griggs A."/>
            <person name="Gujja S."/>
            <person name="Hansen M."/>
            <person name="Heiman D."/>
            <person name="Howarth C."/>
            <person name="Larimer J."/>
            <person name="Lui A."/>
            <person name="MacDonald P.J.P."/>
            <person name="McCowen C."/>
            <person name="Montmayeur A."/>
            <person name="Murphy C."/>
            <person name="Neiman D."/>
            <person name="Pearson M."/>
            <person name="Priest M."/>
            <person name="Roberts A."/>
            <person name="Saif S."/>
            <person name="Shea T."/>
            <person name="Sisk P."/>
            <person name="Stolte C."/>
            <person name="Sykes S."/>
            <person name="Wortman J."/>
            <person name="Nusbaum C."/>
            <person name="Birren B."/>
        </authorList>
    </citation>
    <scope>NUCLEOTIDE SEQUENCE [LARGE SCALE GENOMIC DNA]</scope>
    <source>
        <strain evidence="3 4">ATCC 38327</strain>
    </source>
</reference>
<dbReference type="PANTHER" id="PTHR31280">
    <property type="entry name" value="PROTEIN UNC-13 HOMOLOG"/>
    <property type="match status" value="1"/>
</dbReference>
<feature type="region of interest" description="Disordered" evidence="1">
    <location>
        <begin position="920"/>
        <end position="939"/>
    </location>
</feature>
<name>A0A0L0SKD0_ALLM3</name>
<organism evidence="3 4">
    <name type="scientific">Allomyces macrogynus (strain ATCC 38327)</name>
    <name type="common">Allomyces javanicus var. macrogynus</name>
    <dbReference type="NCBI Taxonomy" id="578462"/>
    <lineage>
        <taxon>Eukaryota</taxon>
        <taxon>Fungi</taxon>
        <taxon>Fungi incertae sedis</taxon>
        <taxon>Blastocladiomycota</taxon>
        <taxon>Blastocladiomycetes</taxon>
        <taxon>Blastocladiales</taxon>
        <taxon>Blastocladiaceae</taxon>
        <taxon>Allomyces</taxon>
    </lineage>
</organism>
<dbReference type="PANTHER" id="PTHR31280:SF2">
    <property type="entry name" value="PROTEIN UNC-13 HOMOLOG"/>
    <property type="match status" value="1"/>
</dbReference>
<dbReference type="Pfam" id="PF25761">
    <property type="entry name" value="TPR_PATROL1"/>
    <property type="match status" value="1"/>
</dbReference>
<dbReference type="InterPro" id="IPR057984">
    <property type="entry name" value="PATROL1_C"/>
</dbReference>
<dbReference type="AlphaFoldDB" id="A0A0L0SKD0"/>
<reference evidence="4" key="2">
    <citation type="submission" date="2009-11" db="EMBL/GenBank/DDBJ databases">
        <title>The Genome Sequence of Allomyces macrogynus strain ATCC 38327.</title>
        <authorList>
            <consortium name="The Broad Institute Genome Sequencing Platform"/>
            <person name="Russ C."/>
            <person name="Cuomo C."/>
            <person name="Shea T."/>
            <person name="Young S.K."/>
            <person name="Zeng Q."/>
            <person name="Koehrsen M."/>
            <person name="Haas B."/>
            <person name="Borodovsky M."/>
            <person name="Guigo R."/>
            <person name="Alvarado L."/>
            <person name="Berlin A."/>
            <person name="Borenstein D."/>
            <person name="Chen Z."/>
            <person name="Engels R."/>
            <person name="Freedman E."/>
            <person name="Gellesch M."/>
            <person name="Goldberg J."/>
            <person name="Griggs A."/>
            <person name="Gujja S."/>
            <person name="Heiman D."/>
            <person name="Hepburn T."/>
            <person name="Howarth C."/>
            <person name="Jen D."/>
            <person name="Larson L."/>
            <person name="Lewis B."/>
            <person name="Mehta T."/>
            <person name="Park D."/>
            <person name="Pearson M."/>
            <person name="Roberts A."/>
            <person name="Saif S."/>
            <person name="Shenoy N."/>
            <person name="Sisk P."/>
            <person name="Stolte C."/>
            <person name="Sykes S."/>
            <person name="Walk T."/>
            <person name="White J."/>
            <person name="Yandava C."/>
            <person name="Burger G."/>
            <person name="Gray M.W."/>
            <person name="Holland P.W.H."/>
            <person name="King N."/>
            <person name="Lang F.B.F."/>
            <person name="Roger A.J."/>
            <person name="Ruiz-Trillo I."/>
            <person name="Lander E."/>
            <person name="Nusbaum C."/>
        </authorList>
    </citation>
    <scope>NUCLEOTIDE SEQUENCE [LARGE SCALE GENOMIC DNA]</scope>
    <source>
        <strain evidence="4">ATCC 38327</strain>
    </source>
</reference>
<accession>A0A0L0SKD0</accession>
<sequence>MPDVAATGTSESGSKVDGAVADHGPKIPEINANPTNEGSHGLTAVHDPAVRTRQLEQDKEQLVAYLLEGARARQALSLPDGITALDHVYPTFREQARVDLGTRFGHRWPFSTFASHPLSLDHLNQAAFEVLMFATRHHARTSLTMRVVMNHFRPLLDVSLRRHRLTEDLVLDIVRSDRACADLTAFRVALLATADPHVFASEVEESDWRRRQVDTLLNDVAFALIHQPPEWNDLVQVLDAACVLPIDQGRAGTLLDAIHDPHRLRSANNYARTLLYERLLACCVDPSEPWQLMTADPNVTVVLTEAKSALGITDVAHHYASAKVFYVEYCKNGCAQALDVAHRDLHDALSMDASIEVSYVGQLTLVELESCLQNTVSSMHAWSMSRMADFDALAALLDEIENPRAVMPTRLSIGIALDQQQPSPANRSTLRQLVTKSKKQQCGKLRADLEEGKIDVPALVECAQKLREGVVADWTLRWPVMQRTMSPSAWSAAIVDVALAFLATDVLHPLPPMRVDMSQAVVDLMKEVADLEALCVSIKNEILPAYKDKPLRSLGLHTTFESITLSWVRGQSSFLTRVAERAFFTDDWSGPADDVVLHTESIITVFSGFHSFVRMFFALPFPTLIELALLPMIGALRVALDRYFKLCVTVGLPTVNADFAHAVVAEPSNTLAISRIQDSVRRASSTSNLLGVVGGGGSGGGAPLIPLGPEIGVPEMALRINNVMFAAEHLSDLIDLIRSKCDARGRLAQFLWLNVWTRHRTVLAHVMDVLVNRLVATLVFRDLRTVFVDALYLPVAQRMTLRTVLPHLDQKADLEGLLVPEIAPRVVERYAVLVLDTVRRILLDPTSARVFHGLDYSAVVDADLEALDAFVQPYFGESAPTAYDAFVKWKEAVAVLMPMPPPILIGAYDALLDDAEGRRPATAGTLSRNTAPMPSDPDHPLSEHFVRAMLCHRMDPACRAYVKKLKLHRGSPPVHARAKS</sequence>
<evidence type="ECO:0000259" key="2">
    <source>
        <dbReference type="Pfam" id="PF25761"/>
    </source>
</evidence>
<evidence type="ECO:0000256" key="1">
    <source>
        <dbReference type="SAM" id="MobiDB-lite"/>
    </source>
</evidence>
<dbReference type="Proteomes" id="UP000054350">
    <property type="component" value="Unassembled WGS sequence"/>
</dbReference>
<dbReference type="InterPro" id="IPR008528">
    <property type="entry name" value="unc-13_homologue"/>
</dbReference>
<evidence type="ECO:0000313" key="4">
    <source>
        <dbReference type="Proteomes" id="UP000054350"/>
    </source>
</evidence>
<evidence type="ECO:0000313" key="3">
    <source>
        <dbReference type="EMBL" id="KNE62918.1"/>
    </source>
</evidence>
<protein>
    <recommendedName>
        <fullName evidence="2">PATROL1-like C-terminal domain-containing protein</fullName>
    </recommendedName>
</protein>
<proteinExistence type="predicted"/>
<feature type="domain" description="PATROL1-like C-terminal" evidence="2">
    <location>
        <begin position="712"/>
        <end position="964"/>
    </location>
</feature>
<gene>
    <name evidence="3" type="ORF">AMAG_08096</name>
</gene>
<dbReference type="STRING" id="578462.A0A0L0SKD0"/>
<keyword evidence="4" id="KW-1185">Reference proteome</keyword>
<dbReference type="VEuPathDB" id="FungiDB:AMAG_08096"/>